<sequence>MESHGVESHSAVPLQEQLNSFRENSKLSTNAIDTQISRRKKKFILCFDGTGNKFSGTDSDSNILKIYRMLDRNEDDQFHYYQPGIGTYVTASSMSAGSQGSRLDRIKSWYKKAKDSAVGTSFDEHVMGGYRFLMRYYNAGDEIYFFGFSRGAYTARFLAEMLDHVGLLSAGNEEMCHFAWKTFQRWQCRQERNSDEKQEKKSLLEFMCAFRETFSRPVAAIRFLGLFDTVNSVPRFESAWMQRSKFPYTARSSAKVIRHAVSIDERRAKFRQDLISGPKPKQSNQYKHRRKHLHMRHSINGHHQQTEESTEQHRGRNPTIPSGRRDTLAVPERYRSRSETAGVRSRSPGYSERSGHYSPASSVSNLSLDALRNIRADDTDDEGPQDIKEVWFPGCHADIGGGWPLDSGEDVALSHVPLFDEIKVHALNCTPASDPEPDLSTAHENVPSIPIPTIEVDPASPPAVSQPPLSPRTRPQTADPEKSLRSPPMGNDYQFPQPPSSSHHHFHAHSKFHTHLHTAATQGRIHDVLQLRNGVPALSVLSWNIMEYLPFRRMDLQDDGSWKAIVWPLPKGEVRDIPEDAIIHRSVIKRMEADPNYRPGNLIVGGGGRGVRKAPPEMGTGKWKVVCEEGHAVGECYVRSEKPVKKKEVEGAKMLAVAPNGPQGTFLFAK</sequence>
<dbReference type="EMBL" id="CAOQHR010000012">
    <property type="protein sequence ID" value="CAI6341752.1"/>
    <property type="molecule type" value="Genomic_DNA"/>
</dbReference>
<feature type="region of interest" description="Disordered" evidence="1">
    <location>
        <begin position="271"/>
        <end position="362"/>
    </location>
</feature>
<comment type="caution">
    <text evidence="3">The sequence shown here is derived from an EMBL/GenBank/DDBJ whole genome shotgun (WGS) entry which is preliminary data.</text>
</comment>
<evidence type="ECO:0000313" key="4">
    <source>
        <dbReference type="Proteomes" id="UP001152607"/>
    </source>
</evidence>
<evidence type="ECO:0000256" key="1">
    <source>
        <dbReference type="SAM" id="MobiDB-lite"/>
    </source>
</evidence>
<organism evidence="3 4">
    <name type="scientific">Periconia digitata</name>
    <dbReference type="NCBI Taxonomy" id="1303443"/>
    <lineage>
        <taxon>Eukaryota</taxon>
        <taxon>Fungi</taxon>
        <taxon>Dikarya</taxon>
        <taxon>Ascomycota</taxon>
        <taxon>Pezizomycotina</taxon>
        <taxon>Dothideomycetes</taxon>
        <taxon>Pleosporomycetidae</taxon>
        <taxon>Pleosporales</taxon>
        <taxon>Massarineae</taxon>
        <taxon>Periconiaceae</taxon>
        <taxon>Periconia</taxon>
    </lineage>
</organism>
<feature type="domain" description="T6SS Phospholipase effector Tle1-like catalytic" evidence="2">
    <location>
        <begin position="41"/>
        <end position="418"/>
    </location>
</feature>
<gene>
    <name evidence="3" type="ORF">PDIGIT_LOCUS14952</name>
</gene>
<reference evidence="3" key="1">
    <citation type="submission" date="2023-01" db="EMBL/GenBank/DDBJ databases">
        <authorList>
            <person name="Van Ghelder C."/>
            <person name="Rancurel C."/>
        </authorList>
    </citation>
    <scope>NUCLEOTIDE SEQUENCE</scope>
    <source>
        <strain evidence="3">CNCM I-4278</strain>
    </source>
</reference>
<dbReference type="AlphaFoldDB" id="A0A9W4XZ93"/>
<dbReference type="Proteomes" id="UP001152607">
    <property type="component" value="Unassembled WGS sequence"/>
</dbReference>
<dbReference type="PANTHER" id="PTHR33840">
    <property type="match status" value="1"/>
</dbReference>
<proteinExistence type="predicted"/>
<evidence type="ECO:0000313" key="3">
    <source>
        <dbReference type="EMBL" id="CAI6341752.1"/>
    </source>
</evidence>
<protein>
    <recommendedName>
        <fullName evidence="2">T6SS Phospholipase effector Tle1-like catalytic domain-containing protein</fullName>
    </recommendedName>
</protein>
<feature type="region of interest" description="Disordered" evidence="1">
    <location>
        <begin position="450"/>
        <end position="506"/>
    </location>
</feature>
<feature type="compositionally biased region" description="Pro residues" evidence="1">
    <location>
        <begin position="459"/>
        <end position="470"/>
    </location>
</feature>
<evidence type="ECO:0000259" key="2">
    <source>
        <dbReference type="Pfam" id="PF09994"/>
    </source>
</evidence>
<dbReference type="InterPro" id="IPR018712">
    <property type="entry name" value="Tle1-like_cat"/>
</dbReference>
<dbReference type="PANTHER" id="PTHR33840:SF2">
    <property type="entry name" value="TLE1 PHOSPHOLIPASE DOMAIN-CONTAINING PROTEIN"/>
    <property type="match status" value="1"/>
</dbReference>
<keyword evidence="4" id="KW-1185">Reference proteome</keyword>
<dbReference type="Pfam" id="PF09994">
    <property type="entry name" value="T6SS_Tle1-like_cat"/>
    <property type="match status" value="1"/>
</dbReference>
<feature type="compositionally biased region" description="Basic and acidic residues" evidence="1">
    <location>
        <begin position="304"/>
        <end position="314"/>
    </location>
</feature>
<name>A0A9W4XZ93_9PLEO</name>
<feature type="compositionally biased region" description="Basic residues" evidence="1">
    <location>
        <begin position="286"/>
        <end position="300"/>
    </location>
</feature>
<dbReference type="OrthoDB" id="3162439at2759"/>
<accession>A0A9W4XZ93</accession>
<feature type="compositionally biased region" description="Basic and acidic residues" evidence="1">
    <location>
        <begin position="323"/>
        <end position="338"/>
    </location>
</feature>